<dbReference type="EMBL" id="AJWK01007955">
    <property type="status" value="NOT_ANNOTATED_CDS"/>
    <property type="molecule type" value="Genomic_DNA"/>
</dbReference>
<keyword evidence="13" id="KW-1185">Reference proteome</keyword>
<evidence type="ECO:0000256" key="9">
    <source>
        <dbReference type="ARBA" id="ARBA00023242"/>
    </source>
</evidence>
<dbReference type="VEuPathDB" id="VectorBase:LLOJ002422"/>
<keyword evidence="6" id="KW-0805">Transcription regulation</keyword>
<dbReference type="Proteomes" id="UP000092461">
    <property type="component" value="Unassembled WGS sequence"/>
</dbReference>
<evidence type="ECO:0000256" key="2">
    <source>
        <dbReference type="ARBA" id="ARBA00022723"/>
    </source>
</evidence>
<keyword evidence="5" id="KW-0862">Zinc</keyword>
<dbReference type="GO" id="GO:0000981">
    <property type="term" value="F:DNA-binding transcription factor activity, RNA polymerase II-specific"/>
    <property type="evidence" value="ECO:0007669"/>
    <property type="project" value="TreeGrafter"/>
</dbReference>
<feature type="domain" description="C2H2-type" evidence="11">
    <location>
        <begin position="58"/>
        <end position="85"/>
    </location>
</feature>
<evidence type="ECO:0000259" key="11">
    <source>
        <dbReference type="PROSITE" id="PS50157"/>
    </source>
</evidence>
<accession>A0A1B0CDK2</accession>
<evidence type="ECO:0000313" key="13">
    <source>
        <dbReference type="Proteomes" id="UP000092461"/>
    </source>
</evidence>
<evidence type="ECO:0000313" key="12">
    <source>
        <dbReference type="EnsemblMetazoa" id="LLOJ002422-PA"/>
    </source>
</evidence>
<protein>
    <recommendedName>
        <fullName evidence="11">C2H2-type domain-containing protein</fullName>
    </recommendedName>
</protein>
<reference evidence="12" key="1">
    <citation type="submission" date="2020-05" db="UniProtKB">
        <authorList>
            <consortium name="EnsemblMetazoa"/>
        </authorList>
    </citation>
    <scope>IDENTIFICATION</scope>
    <source>
        <strain evidence="12">Jacobina</strain>
    </source>
</reference>
<dbReference type="PROSITE" id="PS00028">
    <property type="entry name" value="ZINC_FINGER_C2H2_1"/>
    <property type="match status" value="3"/>
</dbReference>
<dbReference type="GO" id="GO:0008270">
    <property type="term" value="F:zinc ion binding"/>
    <property type="evidence" value="ECO:0007669"/>
    <property type="project" value="UniProtKB-KW"/>
</dbReference>
<sequence>MSFPDQNPYNTDSLIFLYDNKDPKESQNGANLLESERHPVENPQISLPEVVQQAERSFPCTSCPETFKSKEELKRHGKMHKFSKPYVCKKCPNSFNRLDNYILHMFVHNPPPVRCPRCKLIFNRISSFRGHIETHFKGELF</sequence>
<dbReference type="Gene3D" id="3.30.160.60">
    <property type="entry name" value="Classic Zinc Finger"/>
    <property type="match status" value="2"/>
</dbReference>
<comment type="subcellular location">
    <subcellularLocation>
        <location evidence="1">Nucleus</location>
    </subcellularLocation>
</comment>
<keyword evidence="7" id="KW-0238">DNA-binding</keyword>
<keyword evidence="4 10" id="KW-0863">Zinc-finger</keyword>
<name>A0A1B0CDK2_LUTLO</name>
<dbReference type="GO" id="GO:0000978">
    <property type="term" value="F:RNA polymerase II cis-regulatory region sequence-specific DNA binding"/>
    <property type="evidence" value="ECO:0007669"/>
    <property type="project" value="TreeGrafter"/>
</dbReference>
<dbReference type="PANTHER" id="PTHR24384">
    <property type="entry name" value="FINGER PUTATIVE TRANSCRIPTION FACTOR FAMILY-RELATED"/>
    <property type="match status" value="1"/>
</dbReference>
<evidence type="ECO:0000256" key="10">
    <source>
        <dbReference type="PROSITE-ProRule" id="PRU00042"/>
    </source>
</evidence>
<evidence type="ECO:0000256" key="1">
    <source>
        <dbReference type="ARBA" id="ARBA00004123"/>
    </source>
</evidence>
<evidence type="ECO:0000256" key="6">
    <source>
        <dbReference type="ARBA" id="ARBA00023015"/>
    </source>
</evidence>
<dbReference type="AlphaFoldDB" id="A0A1B0CDK2"/>
<dbReference type="VEuPathDB" id="VectorBase:LLONM1_005973"/>
<dbReference type="PROSITE" id="PS50157">
    <property type="entry name" value="ZINC_FINGER_C2H2_2"/>
    <property type="match status" value="2"/>
</dbReference>
<dbReference type="EnsemblMetazoa" id="LLOJ002422-RA">
    <property type="protein sequence ID" value="LLOJ002422-PA"/>
    <property type="gene ID" value="LLOJ002422"/>
</dbReference>
<keyword evidence="8" id="KW-0804">Transcription</keyword>
<dbReference type="InterPro" id="IPR013087">
    <property type="entry name" value="Znf_C2H2_type"/>
</dbReference>
<dbReference type="InterPro" id="IPR036236">
    <property type="entry name" value="Znf_C2H2_sf"/>
</dbReference>
<dbReference type="SUPFAM" id="SSF57667">
    <property type="entry name" value="beta-beta-alpha zinc fingers"/>
    <property type="match status" value="1"/>
</dbReference>
<dbReference type="Pfam" id="PF00096">
    <property type="entry name" value="zf-C2H2"/>
    <property type="match status" value="2"/>
</dbReference>
<evidence type="ECO:0000256" key="3">
    <source>
        <dbReference type="ARBA" id="ARBA00022737"/>
    </source>
</evidence>
<evidence type="ECO:0000256" key="7">
    <source>
        <dbReference type="ARBA" id="ARBA00023125"/>
    </source>
</evidence>
<keyword evidence="9" id="KW-0539">Nucleus</keyword>
<evidence type="ECO:0000256" key="4">
    <source>
        <dbReference type="ARBA" id="ARBA00022771"/>
    </source>
</evidence>
<keyword evidence="3" id="KW-0677">Repeat</keyword>
<dbReference type="SMART" id="SM00355">
    <property type="entry name" value="ZnF_C2H2"/>
    <property type="match status" value="3"/>
</dbReference>
<dbReference type="PANTHER" id="PTHR24384:SF189">
    <property type="entry name" value="C2H2-TYPE DOMAIN-CONTAINING PROTEIN-RELATED"/>
    <property type="match status" value="1"/>
</dbReference>
<dbReference type="GO" id="GO:0005634">
    <property type="term" value="C:nucleus"/>
    <property type="evidence" value="ECO:0007669"/>
    <property type="project" value="UniProtKB-SubCell"/>
</dbReference>
<keyword evidence="2" id="KW-0479">Metal-binding</keyword>
<evidence type="ECO:0000256" key="8">
    <source>
        <dbReference type="ARBA" id="ARBA00023163"/>
    </source>
</evidence>
<organism evidence="12 13">
    <name type="scientific">Lutzomyia longipalpis</name>
    <name type="common">Sand fly</name>
    <dbReference type="NCBI Taxonomy" id="7200"/>
    <lineage>
        <taxon>Eukaryota</taxon>
        <taxon>Metazoa</taxon>
        <taxon>Ecdysozoa</taxon>
        <taxon>Arthropoda</taxon>
        <taxon>Hexapoda</taxon>
        <taxon>Insecta</taxon>
        <taxon>Pterygota</taxon>
        <taxon>Neoptera</taxon>
        <taxon>Endopterygota</taxon>
        <taxon>Diptera</taxon>
        <taxon>Nematocera</taxon>
        <taxon>Psychodoidea</taxon>
        <taxon>Psychodidae</taxon>
        <taxon>Lutzomyia</taxon>
        <taxon>Lutzomyia</taxon>
    </lineage>
</organism>
<dbReference type="InterPro" id="IPR050752">
    <property type="entry name" value="C2H2-ZF_domain"/>
</dbReference>
<feature type="domain" description="C2H2-type" evidence="11">
    <location>
        <begin position="86"/>
        <end position="108"/>
    </location>
</feature>
<evidence type="ECO:0000256" key="5">
    <source>
        <dbReference type="ARBA" id="ARBA00022833"/>
    </source>
</evidence>
<proteinExistence type="predicted"/>